<organism evidence="1">
    <name type="scientific">marine sediment metagenome</name>
    <dbReference type="NCBI Taxonomy" id="412755"/>
    <lineage>
        <taxon>unclassified sequences</taxon>
        <taxon>metagenomes</taxon>
        <taxon>ecological metagenomes</taxon>
    </lineage>
</organism>
<protein>
    <submittedName>
        <fullName evidence="1">Uncharacterized protein</fullName>
    </submittedName>
</protein>
<dbReference type="EMBL" id="LAZR01059277">
    <property type="protein sequence ID" value="KKK68134.1"/>
    <property type="molecule type" value="Genomic_DNA"/>
</dbReference>
<reference evidence="1" key="1">
    <citation type="journal article" date="2015" name="Nature">
        <title>Complex archaea that bridge the gap between prokaryotes and eukaryotes.</title>
        <authorList>
            <person name="Spang A."/>
            <person name="Saw J.H."/>
            <person name="Jorgensen S.L."/>
            <person name="Zaremba-Niedzwiedzka K."/>
            <person name="Martijn J."/>
            <person name="Lind A.E."/>
            <person name="van Eijk R."/>
            <person name="Schleper C."/>
            <person name="Guy L."/>
            <person name="Ettema T.J."/>
        </authorList>
    </citation>
    <scope>NUCLEOTIDE SEQUENCE</scope>
</reference>
<dbReference type="AlphaFoldDB" id="A0A0F8ZP22"/>
<name>A0A0F8ZP22_9ZZZZ</name>
<accession>A0A0F8ZP22</accession>
<comment type="caution">
    <text evidence="1">The sequence shown here is derived from an EMBL/GenBank/DDBJ whole genome shotgun (WGS) entry which is preliminary data.</text>
</comment>
<proteinExistence type="predicted"/>
<evidence type="ECO:0000313" key="1">
    <source>
        <dbReference type="EMBL" id="KKK68134.1"/>
    </source>
</evidence>
<gene>
    <name evidence="1" type="ORF">LCGC14_2947150</name>
</gene>
<sequence>PDGANVRGETPIPCRSLLPNEKLVKLPMEKNLIVRTDMPSEFNVPTILDGSGEGFAQLHPEVMEMLQRIDFHTWQIFNAGPLGGDDQED</sequence>
<feature type="non-terminal residue" evidence="1">
    <location>
        <position position="1"/>
    </location>
</feature>